<dbReference type="EMBL" id="JAPWTK010000213">
    <property type="protein sequence ID" value="KAJ8945533.1"/>
    <property type="molecule type" value="Genomic_DNA"/>
</dbReference>
<evidence type="ECO:0000313" key="2">
    <source>
        <dbReference type="Proteomes" id="UP001162162"/>
    </source>
</evidence>
<name>A0AAV8Y4B5_9CUCU</name>
<accession>A0AAV8Y4B5</accession>
<organism evidence="1 2">
    <name type="scientific">Aromia moschata</name>
    <dbReference type="NCBI Taxonomy" id="1265417"/>
    <lineage>
        <taxon>Eukaryota</taxon>
        <taxon>Metazoa</taxon>
        <taxon>Ecdysozoa</taxon>
        <taxon>Arthropoda</taxon>
        <taxon>Hexapoda</taxon>
        <taxon>Insecta</taxon>
        <taxon>Pterygota</taxon>
        <taxon>Neoptera</taxon>
        <taxon>Endopterygota</taxon>
        <taxon>Coleoptera</taxon>
        <taxon>Polyphaga</taxon>
        <taxon>Cucujiformia</taxon>
        <taxon>Chrysomeloidea</taxon>
        <taxon>Cerambycidae</taxon>
        <taxon>Cerambycinae</taxon>
        <taxon>Callichromatini</taxon>
        <taxon>Aromia</taxon>
    </lineage>
</organism>
<dbReference type="PANTHER" id="PTHR46599">
    <property type="entry name" value="PIGGYBAC TRANSPOSABLE ELEMENT-DERIVED PROTEIN 4"/>
    <property type="match status" value="1"/>
</dbReference>
<evidence type="ECO:0000313" key="1">
    <source>
        <dbReference type="EMBL" id="KAJ8945533.1"/>
    </source>
</evidence>
<dbReference type="PANTHER" id="PTHR46599:SF3">
    <property type="entry name" value="PIGGYBAC TRANSPOSABLE ELEMENT-DERIVED PROTEIN 4"/>
    <property type="match status" value="1"/>
</dbReference>
<dbReference type="AlphaFoldDB" id="A0AAV8Y4B5"/>
<comment type="caution">
    <text evidence="1">The sequence shown here is derived from an EMBL/GenBank/DDBJ whole genome shotgun (WGS) entry which is preliminary data.</text>
</comment>
<dbReference type="Proteomes" id="UP001162162">
    <property type="component" value="Unassembled WGS sequence"/>
</dbReference>
<gene>
    <name evidence="1" type="ORF">NQ318_020378</name>
</gene>
<evidence type="ECO:0008006" key="3">
    <source>
        <dbReference type="Google" id="ProtNLM"/>
    </source>
</evidence>
<protein>
    <recommendedName>
        <fullName evidence="3">PiggyBac transposable element-derived protein domain-containing protein</fullName>
    </recommendedName>
</protein>
<proteinExistence type="predicted"/>
<sequence length="741" mass="81415">MHLSTHSVSSLPDLTRLSRAIEETEMRVQKFAPPPTSYRTLLEPELAYRRAPTQAPTYLNAVRGSESQITGSALNPAVGEPTPTVNVPEMVTGNPPRYLLELRNIFVFDLYKKRLERSSLGRQVDLNSVSEAADPKSQTILDSILAHAKNDTRPYLNDYWIQEPLAQFLEDQTSHQGNISWGRLGDELLTWGSFVAVSYSMLKRSAVVGSMTSASRADISPATDGLSPGFFAVRFCPSLSFSVSSGSDILTFLCRLSSPELRGVDSSLSGDDVLGRFPNKVPKPSRRPAIAPPASKRVLAVRKRLPASCDSGGPKTERPRQIRDFGYHRNRSDGKVSRYSAPASCSFRSLLVHKSETGYKIRCSLTTLREGLVDVLMDVVCPGVPGVYEHPGHRRPGAVDRTDMMLSSTECVRKTVKWYKKLFFHIVDLCLLNSHALYLTQNQEKVPLATFQLNLIRQLLEKYNLPKVTPVKPTLRNPELMGRHFPALVPDNKVRRCTVCAKLILKRRKRRESRYMCSECNVGLCVHPCFEFFVYIFKRCRINTSVVLMANKKSGIDGIAMSNRLGTLHRLGGAGAFWGGLGPSGGDASSGVGGSWCGSGCVWSCCRSGWGRRRAAGRLGLPGGGGCVGRRPLPGCPPGLPDVGSGLGGWHVLGLLFPLVVLFLDLPEAALVFSAFRVACGMFPLRSWHRLGRSSPPPSSVGHSVVMCGPAHLTQRVIVLKRVSARYMNVWNRFVGPVMLG</sequence>
<reference evidence="1" key="1">
    <citation type="journal article" date="2023" name="Insect Mol. Biol.">
        <title>Genome sequencing provides insights into the evolution of gene families encoding plant cell wall-degrading enzymes in longhorned beetles.</title>
        <authorList>
            <person name="Shin N.R."/>
            <person name="Okamura Y."/>
            <person name="Kirsch R."/>
            <person name="Pauchet Y."/>
        </authorList>
    </citation>
    <scope>NUCLEOTIDE SEQUENCE</scope>
    <source>
        <strain evidence="1">AMC_N1</strain>
    </source>
</reference>
<keyword evidence="2" id="KW-1185">Reference proteome</keyword>